<evidence type="ECO:0000256" key="2">
    <source>
        <dbReference type="ARBA" id="ARBA00005013"/>
    </source>
</evidence>
<dbReference type="InterPro" id="IPR006156">
    <property type="entry name" value="Dihydroneopterin_aldolase"/>
</dbReference>
<gene>
    <name evidence="8" type="ORF">SAMN05216474_2645</name>
</gene>
<dbReference type="Pfam" id="PF02152">
    <property type="entry name" value="FolB"/>
    <property type="match status" value="1"/>
</dbReference>
<dbReference type="STRING" id="477690.SAMN05216474_2645"/>
<name>A0A1I7BB89_9FLAO</name>
<protein>
    <recommendedName>
        <fullName evidence="6">7,8-dihydroneopterin aldolase</fullName>
        <ecNumber evidence="6">4.1.2.25</ecNumber>
    </recommendedName>
</protein>
<evidence type="ECO:0000256" key="6">
    <source>
        <dbReference type="RuleBase" id="RU362079"/>
    </source>
</evidence>
<evidence type="ECO:0000256" key="3">
    <source>
        <dbReference type="ARBA" id="ARBA00005708"/>
    </source>
</evidence>
<proteinExistence type="inferred from homology"/>
<comment type="pathway">
    <text evidence="2 6">Cofactor biosynthesis; tetrahydrofolate biosynthesis; 2-amino-4-hydroxy-6-hydroxymethyl-7,8-dihydropteridine diphosphate from 7,8-dihydroneopterin triphosphate: step 3/4.</text>
</comment>
<dbReference type="Proteomes" id="UP000236454">
    <property type="component" value="Unassembled WGS sequence"/>
</dbReference>
<dbReference type="RefSeq" id="WP_090251303.1">
    <property type="nucleotide sequence ID" value="NZ_FPAS01000005.1"/>
</dbReference>
<dbReference type="PANTHER" id="PTHR42844:SF1">
    <property type="entry name" value="DIHYDRONEOPTERIN ALDOLASE 1-RELATED"/>
    <property type="match status" value="1"/>
</dbReference>
<evidence type="ECO:0000256" key="1">
    <source>
        <dbReference type="ARBA" id="ARBA00001353"/>
    </source>
</evidence>
<dbReference type="GO" id="GO:0046654">
    <property type="term" value="P:tetrahydrofolate biosynthetic process"/>
    <property type="evidence" value="ECO:0007669"/>
    <property type="project" value="UniProtKB-UniRule"/>
</dbReference>
<dbReference type="AlphaFoldDB" id="A0A1I7BB89"/>
<evidence type="ECO:0000313" key="8">
    <source>
        <dbReference type="EMBL" id="SFT84463.1"/>
    </source>
</evidence>
<dbReference type="Gene3D" id="3.30.1130.10">
    <property type="match status" value="1"/>
</dbReference>
<dbReference type="SMART" id="SM00905">
    <property type="entry name" value="FolB"/>
    <property type="match status" value="1"/>
</dbReference>
<dbReference type="UniPathway" id="UPA00077">
    <property type="reaction ID" value="UER00154"/>
</dbReference>
<accession>A0A1I7BB89</accession>
<comment type="catalytic activity">
    <reaction evidence="1 6">
        <text>7,8-dihydroneopterin = 6-hydroxymethyl-7,8-dihydropterin + glycolaldehyde</text>
        <dbReference type="Rhea" id="RHEA:10540"/>
        <dbReference type="ChEBI" id="CHEBI:17001"/>
        <dbReference type="ChEBI" id="CHEBI:17071"/>
        <dbReference type="ChEBI" id="CHEBI:44841"/>
        <dbReference type="EC" id="4.1.2.25"/>
    </reaction>
</comment>
<dbReference type="InterPro" id="IPR006157">
    <property type="entry name" value="FolB_dom"/>
</dbReference>
<dbReference type="GO" id="GO:0046656">
    <property type="term" value="P:folic acid biosynthetic process"/>
    <property type="evidence" value="ECO:0007669"/>
    <property type="project" value="UniProtKB-UniRule"/>
</dbReference>
<keyword evidence="9" id="KW-1185">Reference proteome</keyword>
<evidence type="ECO:0000313" key="9">
    <source>
        <dbReference type="Proteomes" id="UP000236454"/>
    </source>
</evidence>
<dbReference type="EC" id="4.1.2.25" evidence="6"/>
<dbReference type="GO" id="GO:0005737">
    <property type="term" value="C:cytoplasm"/>
    <property type="evidence" value="ECO:0007669"/>
    <property type="project" value="TreeGrafter"/>
</dbReference>
<feature type="domain" description="Dihydroneopterin aldolase/epimerase" evidence="7">
    <location>
        <begin position="5"/>
        <end position="117"/>
    </location>
</feature>
<comment type="function">
    <text evidence="6">Catalyzes the conversion of 7,8-dihydroneopterin to 6-hydroxymethyl-7,8-dihydropterin.</text>
</comment>
<evidence type="ECO:0000256" key="4">
    <source>
        <dbReference type="ARBA" id="ARBA00022909"/>
    </source>
</evidence>
<evidence type="ECO:0000259" key="7">
    <source>
        <dbReference type="SMART" id="SM00905"/>
    </source>
</evidence>
<dbReference type="PANTHER" id="PTHR42844">
    <property type="entry name" value="DIHYDRONEOPTERIN ALDOLASE 1-RELATED"/>
    <property type="match status" value="1"/>
</dbReference>
<organism evidence="8 9">
    <name type="scientific">Lishizhenia tianjinensis</name>
    <dbReference type="NCBI Taxonomy" id="477690"/>
    <lineage>
        <taxon>Bacteria</taxon>
        <taxon>Pseudomonadati</taxon>
        <taxon>Bacteroidota</taxon>
        <taxon>Flavobacteriia</taxon>
        <taxon>Flavobacteriales</taxon>
        <taxon>Crocinitomicaceae</taxon>
        <taxon>Lishizhenia</taxon>
    </lineage>
</organism>
<dbReference type="NCBIfam" id="TIGR00526">
    <property type="entry name" value="folB_dom"/>
    <property type="match status" value="1"/>
</dbReference>
<evidence type="ECO:0000256" key="5">
    <source>
        <dbReference type="ARBA" id="ARBA00023239"/>
    </source>
</evidence>
<dbReference type="EMBL" id="FPAS01000005">
    <property type="protein sequence ID" value="SFT84463.1"/>
    <property type="molecule type" value="Genomic_DNA"/>
</dbReference>
<dbReference type="InterPro" id="IPR043133">
    <property type="entry name" value="GTP-CH-I_C/QueF"/>
</dbReference>
<dbReference type="SUPFAM" id="SSF55620">
    <property type="entry name" value="Tetrahydrobiopterin biosynthesis enzymes-like"/>
    <property type="match status" value="1"/>
</dbReference>
<sequence length="132" mass="14715">MKHTIEVNGIKLYAFHGCLTEEGKVGGHYIVDVSVTTDFSDAAKEDDLSKTVDYVQINKIVKSEMGIRSKLIEQVGQRIVDKMKSEIKGLHSLKVKITKLTPPINGDVNNVAIIIEEDVYQQNPIGGYRKDN</sequence>
<dbReference type="GO" id="GO:0004150">
    <property type="term" value="F:dihydroneopterin aldolase activity"/>
    <property type="evidence" value="ECO:0007669"/>
    <property type="project" value="UniProtKB-UniRule"/>
</dbReference>
<keyword evidence="5 6" id="KW-0456">Lyase</keyword>
<dbReference type="NCBIfam" id="TIGR00525">
    <property type="entry name" value="folB"/>
    <property type="match status" value="1"/>
</dbReference>
<keyword evidence="4 6" id="KW-0289">Folate biosynthesis</keyword>
<dbReference type="OrthoDB" id="9803748at2"/>
<comment type="similarity">
    <text evidence="3 6">Belongs to the DHNA family.</text>
</comment>
<reference evidence="8 9" key="1">
    <citation type="submission" date="2016-10" db="EMBL/GenBank/DDBJ databases">
        <authorList>
            <person name="de Groot N.N."/>
        </authorList>
    </citation>
    <scope>NUCLEOTIDE SEQUENCE [LARGE SCALE GENOMIC DNA]</scope>
    <source>
        <strain evidence="8 9">CGMCC 1.7005</strain>
    </source>
</reference>